<gene>
    <name evidence="9" type="ORF">F5X68DRAFT_220073</name>
</gene>
<evidence type="ECO:0000256" key="6">
    <source>
        <dbReference type="ARBA" id="ARBA00023211"/>
    </source>
</evidence>
<comment type="caution">
    <text evidence="9">The sequence shown here is derived from an EMBL/GenBank/DDBJ whole genome shotgun (WGS) entry which is preliminary data.</text>
</comment>
<dbReference type="Gene3D" id="3.90.79.10">
    <property type="entry name" value="Nucleoside Triphosphate Pyrophosphohydrolase"/>
    <property type="match status" value="1"/>
</dbReference>
<dbReference type="GO" id="GO:0016818">
    <property type="term" value="F:hydrolase activity, acting on acid anhydrides, in phosphorus-containing anhydrides"/>
    <property type="evidence" value="ECO:0007669"/>
    <property type="project" value="InterPro"/>
</dbReference>
<accession>A0A9P8VJM2</accession>
<evidence type="ECO:0000256" key="3">
    <source>
        <dbReference type="ARBA" id="ARBA00022723"/>
    </source>
</evidence>
<name>A0A9P8VJM2_9PEZI</name>
<dbReference type="EMBL" id="JAGSXJ010000002">
    <property type="protein sequence ID" value="KAH6695759.1"/>
    <property type="molecule type" value="Genomic_DNA"/>
</dbReference>
<dbReference type="InterPro" id="IPR015797">
    <property type="entry name" value="NUDIX_hydrolase-like_dom_sf"/>
</dbReference>
<keyword evidence="4" id="KW-0378">Hydrolase</keyword>
<dbReference type="GO" id="GO:0046872">
    <property type="term" value="F:metal ion binding"/>
    <property type="evidence" value="ECO:0007669"/>
    <property type="project" value="UniProtKB-KW"/>
</dbReference>
<dbReference type="Proteomes" id="UP000770015">
    <property type="component" value="Unassembled WGS sequence"/>
</dbReference>
<keyword evidence="3" id="KW-0479">Metal-binding</keyword>
<dbReference type="OrthoDB" id="1695362at2759"/>
<dbReference type="PANTHER" id="PTHR12318:SF0">
    <property type="entry name" value="ACYL-COENZYME A DIPHOSPHATASE NUDT19"/>
    <property type="match status" value="1"/>
</dbReference>
<evidence type="ECO:0000256" key="4">
    <source>
        <dbReference type="ARBA" id="ARBA00022801"/>
    </source>
</evidence>
<dbReference type="SUPFAM" id="SSF55811">
    <property type="entry name" value="Nudix"/>
    <property type="match status" value="1"/>
</dbReference>
<keyword evidence="6" id="KW-0464">Manganese</keyword>
<dbReference type="PANTHER" id="PTHR12318">
    <property type="entry name" value="TESTOSTERONE-REGULATED PROTEIN RP2"/>
    <property type="match status" value="1"/>
</dbReference>
<feature type="region of interest" description="Disordered" evidence="7">
    <location>
        <begin position="338"/>
        <end position="360"/>
    </location>
</feature>
<proteinExistence type="predicted"/>
<keyword evidence="5" id="KW-0460">Magnesium</keyword>
<evidence type="ECO:0000256" key="2">
    <source>
        <dbReference type="ARBA" id="ARBA00001946"/>
    </source>
</evidence>
<evidence type="ECO:0000259" key="8">
    <source>
        <dbReference type="PROSITE" id="PS51462"/>
    </source>
</evidence>
<evidence type="ECO:0000256" key="7">
    <source>
        <dbReference type="SAM" id="MobiDB-lite"/>
    </source>
</evidence>
<evidence type="ECO:0000256" key="1">
    <source>
        <dbReference type="ARBA" id="ARBA00001936"/>
    </source>
</evidence>
<evidence type="ECO:0000313" key="9">
    <source>
        <dbReference type="EMBL" id="KAH6695759.1"/>
    </source>
</evidence>
<evidence type="ECO:0000256" key="5">
    <source>
        <dbReference type="ARBA" id="ARBA00022842"/>
    </source>
</evidence>
<comment type="cofactor">
    <cofactor evidence="1">
        <name>Mn(2+)</name>
        <dbReference type="ChEBI" id="CHEBI:29035"/>
    </cofactor>
</comment>
<comment type="cofactor">
    <cofactor evidence="2">
        <name>Mg(2+)</name>
        <dbReference type="ChEBI" id="CHEBI:18420"/>
    </cofactor>
</comment>
<keyword evidence="10" id="KW-1185">Reference proteome</keyword>
<protein>
    <submittedName>
        <fullName evidence="9">NUDIX domain-containing protein</fullName>
    </submittedName>
</protein>
<dbReference type="PROSITE" id="PS51462">
    <property type="entry name" value="NUDIX"/>
    <property type="match status" value="1"/>
</dbReference>
<evidence type="ECO:0000313" key="10">
    <source>
        <dbReference type="Proteomes" id="UP000770015"/>
    </source>
</evidence>
<dbReference type="GO" id="GO:0005739">
    <property type="term" value="C:mitochondrion"/>
    <property type="evidence" value="ECO:0007669"/>
    <property type="project" value="TreeGrafter"/>
</dbReference>
<feature type="domain" description="Nudix hydrolase" evidence="8">
    <location>
        <begin position="16"/>
        <end position="173"/>
    </location>
</feature>
<dbReference type="AlphaFoldDB" id="A0A9P8VJM2"/>
<sequence>MSQSQSAPKKKRAPAPLRPSSSIVLLSPTNQVLLLHRVKTSRSFAAAHVFPGGNLDAFHDGELPAIDTPEVHQDSAAYRLGAIRECFEETGILLARPKGSSPGTTTMSLVNVPEADRETSRRRVHDNKVRFDEFVDSVGGTPDVEGLMPFTRWITPANVGRRFTTQMYLYMIPDGTAGGGEAREMTIPTPDGGVEHTAALFDDAATWLARAASGDDILFPPQVFLLHLVNRFCPGSSSAPPPADAAAAREHYAAQRRGLVAFLGATPTSSAAHPSSAIPWAEKVMSPQSLFVRGSDSRIVLGLDKPGPELRGSTRGGDYERVVLVKFTGEGPRQVEVRSREDVFREHRAEEEADKDGPKL</sequence>
<dbReference type="InterPro" id="IPR039121">
    <property type="entry name" value="NUDT19"/>
</dbReference>
<dbReference type="CDD" id="cd18870">
    <property type="entry name" value="NUDIX_AcylCoAdiphos_Nudt19"/>
    <property type="match status" value="1"/>
</dbReference>
<reference evidence="9" key="1">
    <citation type="journal article" date="2021" name="Nat. Commun.">
        <title>Genetic determinants of endophytism in the Arabidopsis root mycobiome.</title>
        <authorList>
            <person name="Mesny F."/>
            <person name="Miyauchi S."/>
            <person name="Thiergart T."/>
            <person name="Pickel B."/>
            <person name="Atanasova L."/>
            <person name="Karlsson M."/>
            <person name="Huettel B."/>
            <person name="Barry K.W."/>
            <person name="Haridas S."/>
            <person name="Chen C."/>
            <person name="Bauer D."/>
            <person name="Andreopoulos W."/>
            <person name="Pangilinan J."/>
            <person name="LaButti K."/>
            <person name="Riley R."/>
            <person name="Lipzen A."/>
            <person name="Clum A."/>
            <person name="Drula E."/>
            <person name="Henrissat B."/>
            <person name="Kohler A."/>
            <person name="Grigoriev I.V."/>
            <person name="Martin F.M."/>
            <person name="Hacquard S."/>
        </authorList>
    </citation>
    <scope>NUCLEOTIDE SEQUENCE</scope>
    <source>
        <strain evidence="9">MPI-SDFR-AT-0117</strain>
    </source>
</reference>
<organism evidence="9 10">
    <name type="scientific">Plectosphaerella plurivora</name>
    <dbReference type="NCBI Taxonomy" id="936078"/>
    <lineage>
        <taxon>Eukaryota</taxon>
        <taxon>Fungi</taxon>
        <taxon>Dikarya</taxon>
        <taxon>Ascomycota</taxon>
        <taxon>Pezizomycotina</taxon>
        <taxon>Sordariomycetes</taxon>
        <taxon>Hypocreomycetidae</taxon>
        <taxon>Glomerellales</taxon>
        <taxon>Plectosphaerellaceae</taxon>
        <taxon>Plectosphaerella</taxon>
    </lineage>
</organism>
<dbReference type="InterPro" id="IPR000086">
    <property type="entry name" value="NUDIX_hydrolase_dom"/>
</dbReference>